<dbReference type="Proteomes" id="UP000051494">
    <property type="component" value="Unassembled WGS sequence"/>
</dbReference>
<dbReference type="STRING" id="437022.CC99x_01857"/>
<proteinExistence type="predicted"/>
<reference evidence="3" key="3">
    <citation type="submission" date="2021-06" db="EMBL/GenBank/DDBJ databases">
        <title>Genomic Description and Analysis of Intracellular Bacteria, Candidatus Berkiella cookevillensis and Candidatus Berkiella aquae.</title>
        <authorList>
            <person name="Kidane D.T."/>
            <person name="Mehari Y.T."/>
            <person name="Rice F.C."/>
            <person name="Arivett B.A."/>
            <person name="Farone A.L."/>
            <person name="Berk S.G."/>
            <person name="Farone M.B."/>
        </authorList>
    </citation>
    <scope>NUCLEOTIDE SEQUENCE</scope>
    <source>
        <strain evidence="3">CC99</strain>
    </source>
</reference>
<dbReference type="InterPro" id="IPR010982">
    <property type="entry name" value="Lambda_DNA-bd_dom_sf"/>
</dbReference>
<dbReference type="OrthoDB" id="9805309at2"/>
<dbReference type="InterPro" id="IPR001387">
    <property type="entry name" value="Cro/C1-type_HTH"/>
</dbReference>
<dbReference type="Gene3D" id="1.10.260.40">
    <property type="entry name" value="lambda repressor-like DNA-binding domains"/>
    <property type="match status" value="1"/>
</dbReference>
<comment type="caution">
    <text evidence="2">The sequence shown here is derived from an EMBL/GenBank/DDBJ whole genome shotgun (WGS) entry which is preliminary data.</text>
</comment>
<dbReference type="PROSITE" id="PS50943">
    <property type="entry name" value="HTH_CROC1"/>
    <property type="match status" value="1"/>
</dbReference>
<dbReference type="GO" id="GO:0003677">
    <property type="term" value="F:DNA binding"/>
    <property type="evidence" value="ECO:0007669"/>
    <property type="project" value="InterPro"/>
</dbReference>
<dbReference type="PANTHER" id="PTHR37301">
    <property type="entry name" value="DNA-BINDING PROTEIN-RELATED"/>
    <property type="match status" value="1"/>
</dbReference>
<feature type="domain" description="HTH cro/C1-type" evidence="1">
    <location>
        <begin position="13"/>
        <end position="62"/>
    </location>
</feature>
<dbReference type="SUPFAM" id="SSF47413">
    <property type="entry name" value="lambda repressor-like DNA-binding domains"/>
    <property type="match status" value="1"/>
</dbReference>
<dbReference type="SMART" id="SM00530">
    <property type="entry name" value="HTH_XRE"/>
    <property type="match status" value="1"/>
</dbReference>
<dbReference type="EMBL" id="LKHV02000001">
    <property type="protein sequence ID" value="MCS5709254.1"/>
    <property type="molecule type" value="Genomic_DNA"/>
</dbReference>
<evidence type="ECO:0000313" key="4">
    <source>
        <dbReference type="Proteomes" id="UP000051494"/>
    </source>
</evidence>
<reference evidence="2" key="1">
    <citation type="submission" date="2015-09" db="EMBL/GenBank/DDBJ databases">
        <title>Draft Genome Sequences of Two Novel Amoeba-resistant Intranuclear Bacteria, Candidatus Berkiella cookevillensis and Candidatus Berkiella aquae.</title>
        <authorList>
            <person name="Mehari Y.T."/>
            <person name="Arivett B.A."/>
            <person name="Farone A.L."/>
            <person name="Gunderson J.H."/>
            <person name="Farone M.B."/>
        </authorList>
    </citation>
    <scope>NUCLEOTIDE SEQUENCE [LARGE SCALE GENOMIC DNA]</scope>
    <source>
        <strain evidence="2">CC99</strain>
    </source>
</reference>
<organism evidence="2">
    <name type="scientific">Candidatus Berkiella cookevillensis</name>
    <dbReference type="NCBI Taxonomy" id="437022"/>
    <lineage>
        <taxon>Bacteria</taxon>
        <taxon>Pseudomonadati</taxon>
        <taxon>Pseudomonadota</taxon>
        <taxon>Gammaproteobacteria</taxon>
        <taxon>Candidatus Berkiellales</taxon>
        <taxon>Candidatus Berkiellaceae</taxon>
        <taxon>Candidatus Berkiella</taxon>
    </lineage>
</organism>
<keyword evidence="4" id="KW-1185">Reference proteome</keyword>
<dbReference type="EMBL" id="LKHV01000009">
    <property type="protein sequence ID" value="KRG18145.1"/>
    <property type="molecule type" value="Genomic_DNA"/>
</dbReference>
<evidence type="ECO:0000313" key="3">
    <source>
        <dbReference type="EMBL" id="MCS5709254.1"/>
    </source>
</evidence>
<dbReference type="Pfam" id="PF13443">
    <property type="entry name" value="HTH_26"/>
    <property type="match status" value="1"/>
</dbReference>
<name>A0A0Q9YNW3_9GAMM</name>
<reference evidence="3" key="2">
    <citation type="journal article" date="2016" name="Genome Announc.">
        <title>Draft Genome Sequences of Two Novel Amoeba-Resistant Intranuclear Bacteria, 'Candidatus Berkiella cookevillensis' and 'Candidatus Berkiella aquae'.</title>
        <authorList>
            <person name="Mehari Y.T."/>
            <person name="Arivett B.A."/>
            <person name="Farone A.L."/>
            <person name="Gunderson J.H."/>
            <person name="Farone M.B."/>
        </authorList>
    </citation>
    <scope>NUCLEOTIDE SEQUENCE</scope>
    <source>
        <strain evidence="3">CC99</strain>
    </source>
</reference>
<dbReference type="PATRIC" id="fig|1590042.3.peg.1889"/>
<evidence type="ECO:0000259" key="1">
    <source>
        <dbReference type="PROSITE" id="PS50943"/>
    </source>
</evidence>
<dbReference type="CDD" id="cd00093">
    <property type="entry name" value="HTH_XRE"/>
    <property type="match status" value="1"/>
</dbReference>
<evidence type="ECO:0000313" key="2">
    <source>
        <dbReference type="EMBL" id="KRG18145.1"/>
    </source>
</evidence>
<accession>A0A0Q9YNW3</accession>
<dbReference type="AlphaFoldDB" id="A0A0Q9YNW3"/>
<sequence>MGISVSLDVVLAKRKMRSKELAARVGITEQNLSILKSGRAKAIRFSTLSAICEHLECQPGDILQFKTEKETAGST</sequence>
<protein>
    <submittedName>
        <fullName evidence="3">Helix-turn-helix transcriptional regulator</fullName>
    </submittedName>
</protein>
<gene>
    <name evidence="3" type="ORF">CC99x_010085</name>
    <name evidence="2" type="ORF">CC99x_01857</name>
</gene>
<dbReference type="RefSeq" id="WP_057624969.1">
    <property type="nucleotide sequence ID" value="NZ_LKHV02000001.1"/>
</dbReference>
<dbReference type="PANTHER" id="PTHR37301:SF1">
    <property type="entry name" value="DNA-BINDING PROTEIN"/>
    <property type="match status" value="1"/>
</dbReference>